<dbReference type="InterPro" id="IPR022385">
    <property type="entry name" value="Rhs_assc_core"/>
</dbReference>
<dbReference type="Proteomes" id="UP001500668">
    <property type="component" value="Unassembled WGS sequence"/>
</dbReference>
<reference evidence="6" key="1">
    <citation type="journal article" date="2019" name="Int. J. Syst. Evol. Microbiol.">
        <title>The Global Catalogue of Microorganisms (GCM) 10K type strain sequencing project: providing services to taxonomists for standard genome sequencing and annotation.</title>
        <authorList>
            <consortium name="The Broad Institute Genomics Platform"/>
            <consortium name="The Broad Institute Genome Sequencing Center for Infectious Disease"/>
            <person name="Wu L."/>
            <person name="Ma J."/>
        </authorList>
    </citation>
    <scope>NUCLEOTIDE SEQUENCE [LARGE SCALE GENOMIC DNA]</scope>
    <source>
        <strain evidence="6">JCM 5067</strain>
    </source>
</reference>
<dbReference type="InterPro" id="IPR006530">
    <property type="entry name" value="YD"/>
</dbReference>
<evidence type="ECO:0000313" key="6">
    <source>
        <dbReference type="Proteomes" id="UP001500668"/>
    </source>
</evidence>
<dbReference type="NCBIfam" id="TIGR03696">
    <property type="entry name" value="Rhs_assc_core"/>
    <property type="match status" value="1"/>
</dbReference>
<feature type="region of interest" description="Disordered" evidence="2">
    <location>
        <begin position="36"/>
        <end position="55"/>
    </location>
</feature>
<feature type="domain" description="Teneurin-like YD-shell" evidence="4">
    <location>
        <begin position="1586"/>
        <end position="1819"/>
    </location>
</feature>
<dbReference type="PANTHER" id="PTHR32305">
    <property type="match status" value="1"/>
</dbReference>
<dbReference type="InterPro" id="IPR031325">
    <property type="entry name" value="RHS_repeat"/>
</dbReference>
<accession>A0ABP3RMH6</accession>
<dbReference type="InterPro" id="IPR056823">
    <property type="entry name" value="TEN-like_YD-shell"/>
</dbReference>
<dbReference type="EMBL" id="BAAACA010000034">
    <property type="protein sequence ID" value="GAA0613251.1"/>
    <property type="molecule type" value="Genomic_DNA"/>
</dbReference>
<feature type="chain" id="PRO_5047086502" evidence="3">
    <location>
        <begin position="18"/>
        <end position="2088"/>
    </location>
</feature>
<feature type="signal peptide" evidence="3">
    <location>
        <begin position="1"/>
        <end position="17"/>
    </location>
</feature>
<comment type="caution">
    <text evidence="5">The sequence shown here is derived from an EMBL/GenBank/DDBJ whole genome shotgun (WGS) entry which is preliminary data.</text>
</comment>
<keyword evidence="3" id="KW-0732">Signal</keyword>
<evidence type="ECO:0000259" key="4">
    <source>
        <dbReference type="Pfam" id="PF25023"/>
    </source>
</evidence>
<keyword evidence="6" id="KW-1185">Reference proteome</keyword>
<evidence type="ECO:0000313" key="5">
    <source>
        <dbReference type="EMBL" id="GAA0613251.1"/>
    </source>
</evidence>
<proteinExistence type="predicted"/>
<dbReference type="InterPro" id="IPR050708">
    <property type="entry name" value="T6SS_VgrG/RHS"/>
</dbReference>
<dbReference type="Pfam" id="PF05593">
    <property type="entry name" value="RHS_repeat"/>
    <property type="match status" value="2"/>
</dbReference>
<evidence type="ECO:0000256" key="1">
    <source>
        <dbReference type="ARBA" id="ARBA00022737"/>
    </source>
</evidence>
<dbReference type="Pfam" id="PF25023">
    <property type="entry name" value="TEN_YD-shell"/>
    <property type="match status" value="1"/>
</dbReference>
<dbReference type="PANTHER" id="PTHR32305:SF17">
    <property type="entry name" value="TRNA NUCLEASE WAPA"/>
    <property type="match status" value="1"/>
</dbReference>
<dbReference type="Gene3D" id="2.180.10.10">
    <property type="entry name" value="RHS repeat-associated core"/>
    <property type="match status" value="2"/>
</dbReference>
<organism evidence="5 6">
    <name type="scientific">Streptomyces crystallinus</name>
    <dbReference type="NCBI Taxonomy" id="68191"/>
    <lineage>
        <taxon>Bacteria</taxon>
        <taxon>Bacillati</taxon>
        <taxon>Actinomycetota</taxon>
        <taxon>Actinomycetes</taxon>
        <taxon>Kitasatosporales</taxon>
        <taxon>Streptomycetaceae</taxon>
        <taxon>Streptomyces</taxon>
    </lineage>
</organism>
<sequence length="2088" mass="223293">MLTALLAPLLGSWPALAAERAQVDFHLRATQREKSVSGTAVPVRSLGGDPMKGRDYRPGKATWPAAGTAEVDLSDAPAAPALRSLGAGAPAAGRAAAQGLKQAGTLPVKVGRTSAPAPLKAAARSAAAAPALDPAPGKVGVSLLDRKAAQQAGVDGLLIRLERKDGKATDGSIRVEMDYSAFAQAYGGDWSSRLTLFRVGDGKDRGQALALTGVKNNPKLRTLSADVPLAAFGAAPATYAMAAQAAGDGGSFAASSLSTSQAWSEGGSSGAFTYAYPIETPESPAGEGPTVALSYNSQALDGRTSATNNQSSWIGDGWDYSTGFVERSYKSCSQDMGGGANNTAKTGDLCWGPDILTLSLGGSSSQLVKDEKTGVYRPTKDAGEKVERLTGAANGTDGGEHWKVTATDGTQYFFGLGRLPGWSTGKEETNSAWTVPVAGNNKGEPGYASSFANSFKTQGWRWNLDYVVDTQGNTSTYWYTAERNNYGKNNSDTATPYVRGGHLNAIRYGQKADELFTAKAPAEVAFTTAERCVPGTGVDCAPEKLTKTTAKNWPDTPFDQICADGAKCTTQKSPTFFSRKRLTDITTRVLVGGALKDVDSYKLEQSFPETGDGMPPPLWLKSVTRTGKDGTPVTLPPVTFTGEQLANRVDGLEGLAPMVRWRVASIRTEAGGVIGATYSAPECTPASLPDPATNAKRCYPVFWAKDGAEKPTIDWFHKYVVTRVVESDTTGGAAAKESSYEYLGAPAWHFDDSEMAKPEHRTWSQWRGYGKVRTLLGTKGQAGRTQTEAVFFRGMDGDKAASGTRSVKVADSEGREITDADALAGTVRESLTYDGEGGKLLGAEASDPWLRGATASRPRAGLAPLTSWMTATAETRTRSLGEGEQWIRTRKTTTYNDQGEAVEVDDAGDLSIDSDNLCTRTTYAQNADKWMFEDPERVETVSVSCSATAQRPKDVVTDTVTSYDDKGNVTEVKGLKDYADGSPQYKTATKTTYDTYGRPLTEVDASGKTSRTEYVPATGANPVKTTETDVLGNVTTLEINPTRDLPLAQTDPNGRRTDAEYDALGRTLAVWAPGRAKDTQSASVRYRYEMSQTKPSVVTTETLKDDGDYAASNVIYDALLRERQTQVPAVGGGRVNEDSVFDSRGLEIAHNGPYYNDQAVSGDLLKPNDNELQRATGYTYDGAGRPTASVFYSLGDEKWRTTTAYAGNVTTTVPPKGGTPTTTVVDVRGNVVEQRQHRTTTGPATFDTTKYTYTPEGDLATITDAAGNTWTNTYDVAGNRTKVTDPDFGTQTMSYDDQGRLTSTTDARGKKTSYAYDIAGRKTAAYEGGTDGTKLASWTYDSLAKGYLSSSTRYQDGRAYTEAIDGYTDDYQPTGMTVTVPAEETGLAGTYNVKFGYTTTGQIAWEQYEAKGGLKAERVTHTYTADGMPAATTGGGVRYVQESSYSPFGEATQLVHGTAGARVGVTSTYDEATRRLERSVVDREVTGGANTDDRSYVYDPMGNVLGINSKQDNNPLGTDNQCFRYDYLGRTTESWTPKSGCAANSAPKAEDLAGLAPYWHSYTYDLMGNRTSRTTHDTTGDTAKDIKDTYTYNAPGSAQPHAVRKVTTTGGMTGESSFEYDESGNTVKRTLPELPKGQSLQWDASGDLVAADTEGNTSSYLYDAEGKQLITRGPQGVTLNLGDEQFTWDPVKKSLRGTRYYTHGDEQVAVRTAADDGATPVSYLINDHHGTNVTQIGSVGLDVTRRTLDEFGNERLKQSAPWTGNKGFVGGTIDRTTGLTQLGARPYDPQLGRFISVDPVLDPTSPQQLNAYQYANSAPATISDPDGTWWGEGAWKKAKKKVATVTHKATNWVKQKVVAPVVKQVKKVYHKYVPKKLQKIVRSVKQKAAKVWKSTKRWVKTKAWPTIKRAYHATRKYVAKQVKAAGNRIRKAGDSVSSGAKKASDAISHKVDSFKSDWKHKVVDVAVGAVAAMGTAACIASVVCGGGLFIVGAAALFTAGLGAHMAVASDDERRKGGAQFLLRTGKAEAKGIIGGTLFGRGLVGGVLRGAKSPAVSSLSTRGGSSPLLYGVPRSQWGSTIVNHVRNLF</sequence>
<protein>
    <submittedName>
        <fullName evidence="5">RHS repeat-associated core domain-containing protein</fullName>
    </submittedName>
</protein>
<evidence type="ECO:0000256" key="3">
    <source>
        <dbReference type="SAM" id="SignalP"/>
    </source>
</evidence>
<dbReference type="NCBIfam" id="TIGR01643">
    <property type="entry name" value="YD_repeat_2x"/>
    <property type="match status" value="2"/>
</dbReference>
<gene>
    <name evidence="5" type="ORF">GCM10010394_48990</name>
</gene>
<evidence type="ECO:0000256" key="2">
    <source>
        <dbReference type="SAM" id="MobiDB-lite"/>
    </source>
</evidence>
<keyword evidence="1" id="KW-0677">Repeat</keyword>
<name>A0ABP3RMH6_9ACTN</name>